<dbReference type="Gene3D" id="3.40.50.720">
    <property type="entry name" value="NAD(P)-binding Rossmann-like Domain"/>
    <property type="match status" value="1"/>
</dbReference>
<dbReference type="PATRIC" id="fig|989403.3.peg.2921"/>
<dbReference type="Pfam" id="PF00106">
    <property type="entry name" value="adh_short"/>
    <property type="match status" value="1"/>
</dbReference>
<comment type="similarity">
    <text evidence="1">Belongs to the short-chain dehydrogenases/reductases (SDR) family.</text>
</comment>
<dbReference type="InterPro" id="IPR002347">
    <property type="entry name" value="SDR_fam"/>
</dbReference>
<keyword evidence="2 3" id="KW-0560">Oxidoreductase</keyword>
<dbReference type="EMBL" id="LMCB01000024">
    <property type="protein sequence ID" value="KZL17992.1"/>
    <property type="molecule type" value="Genomic_DNA"/>
</dbReference>
<dbReference type="PANTHER" id="PTHR44196">
    <property type="entry name" value="DEHYDROGENASE/REDUCTASE SDR FAMILY MEMBER 7B"/>
    <property type="match status" value="1"/>
</dbReference>
<evidence type="ECO:0000256" key="2">
    <source>
        <dbReference type="ARBA" id="ARBA00023002"/>
    </source>
</evidence>
<proteinExistence type="inferred from homology"/>
<dbReference type="PRINTS" id="PR00081">
    <property type="entry name" value="GDHRDH"/>
</dbReference>
<dbReference type="GO" id="GO:0031132">
    <property type="term" value="F:serine 3-dehydrogenase activity"/>
    <property type="evidence" value="ECO:0007669"/>
    <property type="project" value="UniProtKB-EC"/>
</dbReference>
<evidence type="ECO:0000256" key="1">
    <source>
        <dbReference type="ARBA" id="ARBA00006484"/>
    </source>
</evidence>
<dbReference type="InterPro" id="IPR036291">
    <property type="entry name" value="NAD(P)-bd_dom_sf"/>
</dbReference>
<accession>A0A165XSD3</accession>
<dbReference type="EC" id="1.1.1.276" evidence="3"/>
<name>A0A165XSD3_9HYPH</name>
<dbReference type="SUPFAM" id="SSF51735">
    <property type="entry name" value="NAD(P)-binding Rossmann-fold domains"/>
    <property type="match status" value="1"/>
</dbReference>
<comment type="caution">
    <text evidence="3">The sequence shown here is derived from an EMBL/GenBank/DDBJ whole genome shotgun (WGS) entry which is preliminary data.</text>
</comment>
<reference evidence="3 4" key="1">
    <citation type="journal article" date="2016" name="Front. Microbiol.">
        <title>Comparative Genomic Analysis Reveals a Diverse Repertoire of Genes Involved in Prokaryote-Eukaryote Interactions within the Pseudovibrio Genus.</title>
        <authorList>
            <person name="Romano S."/>
            <person name="Fernandez-Guerra A."/>
            <person name="Reen F.J."/>
            <person name="Glockner F.O."/>
            <person name="Crowley S.P."/>
            <person name="O'Sullivan O."/>
            <person name="Cotter P.D."/>
            <person name="Adams C."/>
            <person name="Dobson A.D."/>
            <person name="O'Gara F."/>
        </authorList>
    </citation>
    <scope>NUCLEOTIDE SEQUENCE [LARGE SCALE GENOMIC DNA]</scope>
    <source>
        <strain evidence="3 4">Ad2</strain>
    </source>
</reference>
<evidence type="ECO:0000313" key="3">
    <source>
        <dbReference type="EMBL" id="KZL17992.1"/>
    </source>
</evidence>
<dbReference type="RefSeq" id="WP_068006734.1">
    <property type="nucleotide sequence ID" value="NZ_FOFM01000006.1"/>
</dbReference>
<dbReference type="GO" id="GO:0016020">
    <property type="term" value="C:membrane"/>
    <property type="evidence" value="ECO:0007669"/>
    <property type="project" value="TreeGrafter"/>
</dbReference>
<gene>
    <name evidence="3" type="primary">sdh</name>
    <name evidence="3" type="ORF">PsAD2_02725</name>
</gene>
<organism evidence="3 4">
    <name type="scientific">Pseudovibrio axinellae</name>
    <dbReference type="NCBI Taxonomy" id="989403"/>
    <lineage>
        <taxon>Bacteria</taxon>
        <taxon>Pseudomonadati</taxon>
        <taxon>Pseudomonadota</taxon>
        <taxon>Alphaproteobacteria</taxon>
        <taxon>Hyphomicrobiales</taxon>
        <taxon>Stappiaceae</taxon>
        <taxon>Pseudovibrio</taxon>
    </lineage>
</organism>
<dbReference type="AlphaFoldDB" id="A0A165XSD3"/>
<keyword evidence="4" id="KW-1185">Reference proteome</keyword>
<protein>
    <submittedName>
        <fullName evidence="3">Serine 3-dehydrogenase</fullName>
        <ecNumber evidence="3">1.1.1.276</ecNumber>
    </submittedName>
</protein>
<dbReference type="STRING" id="989403.SAMN05421798_106255"/>
<dbReference type="OrthoDB" id="335726at2"/>
<dbReference type="PANTHER" id="PTHR44196:SF1">
    <property type="entry name" value="DEHYDROGENASE_REDUCTASE SDR FAMILY MEMBER 7B"/>
    <property type="match status" value="1"/>
</dbReference>
<dbReference type="Proteomes" id="UP000076577">
    <property type="component" value="Unassembled WGS sequence"/>
</dbReference>
<sequence length="254" mass="27432">MTSQDKIIWIIGATSGIGEELCKIYAADGWQVIASGRRAERLAALEETSDAIRALRLDVTDKDEVALAVQKLDADACLPDLTLYCAGVFPIGGFSTLTDEICVNAMDTNYFGAVRTIHNLFPLLKKRGSGQVAIISSLSGYGGLPFAASYGPTKAALINLCESLKPSFDKANLTLSVINPGFVKTDMTKDSKVPMPFIISAESAAKRIKKGLARKGFETTFPLPLAVALKLMRFVPYWAYFKLVGLTTGKQRPS</sequence>
<evidence type="ECO:0000313" key="4">
    <source>
        <dbReference type="Proteomes" id="UP000076577"/>
    </source>
</evidence>